<feature type="compositionally biased region" description="Acidic residues" evidence="1">
    <location>
        <begin position="180"/>
        <end position="191"/>
    </location>
</feature>
<dbReference type="OrthoDB" id="3485856at2759"/>
<feature type="region of interest" description="Disordered" evidence="1">
    <location>
        <begin position="1"/>
        <end position="51"/>
    </location>
</feature>
<reference evidence="2" key="1">
    <citation type="journal article" date="2020" name="Stud. Mycol.">
        <title>101 Dothideomycetes genomes: a test case for predicting lifestyles and emergence of pathogens.</title>
        <authorList>
            <person name="Haridas S."/>
            <person name="Albert R."/>
            <person name="Binder M."/>
            <person name="Bloem J."/>
            <person name="Labutti K."/>
            <person name="Salamov A."/>
            <person name="Andreopoulos B."/>
            <person name="Baker S."/>
            <person name="Barry K."/>
            <person name="Bills G."/>
            <person name="Bluhm B."/>
            <person name="Cannon C."/>
            <person name="Castanera R."/>
            <person name="Culley D."/>
            <person name="Daum C."/>
            <person name="Ezra D."/>
            <person name="Gonzalez J."/>
            <person name="Henrissat B."/>
            <person name="Kuo A."/>
            <person name="Liang C."/>
            <person name="Lipzen A."/>
            <person name="Lutzoni F."/>
            <person name="Magnuson J."/>
            <person name="Mondo S."/>
            <person name="Nolan M."/>
            <person name="Ohm R."/>
            <person name="Pangilinan J."/>
            <person name="Park H.-J."/>
            <person name="Ramirez L."/>
            <person name="Alfaro M."/>
            <person name="Sun H."/>
            <person name="Tritt A."/>
            <person name="Yoshinaga Y."/>
            <person name="Zwiers L.-H."/>
            <person name="Turgeon B."/>
            <person name="Goodwin S."/>
            <person name="Spatafora J."/>
            <person name="Crous P."/>
            <person name="Grigoriev I."/>
        </authorList>
    </citation>
    <scope>NUCLEOTIDE SEQUENCE</scope>
    <source>
        <strain evidence="2">CBS 121167</strain>
    </source>
</reference>
<feature type="region of interest" description="Disordered" evidence="1">
    <location>
        <begin position="376"/>
        <end position="414"/>
    </location>
</feature>
<evidence type="ECO:0000313" key="3">
    <source>
        <dbReference type="Proteomes" id="UP000799438"/>
    </source>
</evidence>
<dbReference type="Proteomes" id="UP000799438">
    <property type="component" value="Unassembled WGS sequence"/>
</dbReference>
<feature type="region of interest" description="Disordered" evidence="1">
    <location>
        <begin position="177"/>
        <end position="216"/>
    </location>
</feature>
<dbReference type="RefSeq" id="XP_033391052.1">
    <property type="nucleotide sequence ID" value="XM_033546559.1"/>
</dbReference>
<sequence length="414" mass="46603">MSTPPSSSPPSFKSCPLKATAKDQTPAPPRPPLPLSPALTSSPGDDALSEPQRVSVPGLIRILKHIKGRGSWKHPSPEWARYRVSVAEYYELLRRIDEDNSVKDWFEDKVRYDYSSIDEEFVLRMGNTALHECLGYNVFQRINAKLDLLKAEHPAELGTILAGVLFGANISIPLKPSVDSDSDSSLDELNPEADPFTSRQPPKQESSHHKCPDSRTPDGLFKYEAAQYPSMVFEVSYSQKREHLPQIADDYFSGTRGSIRAVVNLDVDYTPPQKGRVGNPPAKKASVSVWRLKEFPEYRETTLEQEHVYRTKSGSLRPGILSLPLTDFVPQKVLKTFPEATRILAANTTVDLSHAELYEDLNKALEWHEQTILDNGIKEDEGKPIRKRKRDSEEREERKAARIDNADKTFNGTP</sequence>
<dbReference type="GeneID" id="54304065"/>
<keyword evidence="3" id="KW-1185">Reference proteome</keyword>
<evidence type="ECO:0000256" key="1">
    <source>
        <dbReference type="SAM" id="MobiDB-lite"/>
    </source>
</evidence>
<accession>A0A6A6AVW9</accession>
<dbReference type="AlphaFoldDB" id="A0A6A6AVW9"/>
<feature type="compositionally biased region" description="Basic and acidic residues" evidence="1">
    <location>
        <begin position="376"/>
        <end position="407"/>
    </location>
</feature>
<gene>
    <name evidence="2" type="ORF">K452DRAFT_363229</name>
</gene>
<proteinExistence type="predicted"/>
<feature type="compositionally biased region" description="Pro residues" evidence="1">
    <location>
        <begin position="26"/>
        <end position="35"/>
    </location>
</feature>
<protein>
    <submittedName>
        <fullName evidence="2">Uncharacterized protein</fullName>
    </submittedName>
</protein>
<feature type="compositionally biased region" description="Basic and acidic residues" evidence="1">
    <location>
        <begin position="205"/>
        <end position="216"/>
    </location>
</feature>
<dbReference type="EMBL" id="ML995599">
    <property type="protein sequence ID" value="KAF2135333.1"/>
    <property type="molecule type" value="Genomic_DNA"/>
</dbReference>
<organism evidence="2 3">
    <name type="scientific">Aplosporella prunicola CBS 121167</name>
    <dbReference type="NCBI Taxonomy" id="1176127"/>
    <lineage>
        <taxon>Eukaryota</taxon>
        <taxon>Fungi</taxon>
        <taxon>Dikarya</taxon>
        <taxon>Ascomycota</taxon>
        <taxon>Pezizomycotina</taxon>
        <taxon>Dothideomycetes</taxon>
        <taxon>Dothideomycetes incertae sedis</taxon>
        <taxon>Botryosphaeriales</taxon>
        <taxon>Aplosporellaceae</taxon>
        <taxon>Aplosporella</taxon>
    </lineage>
</organism>
<evidence type="ECO:0000313" key="2">
    <source>
        <dbReference type="EMBL" id="KAF2135333.1"/>
    </source>
</evidence>
<name>A0A6A6AVW9_9PEZI</name>